<gene>
    <name evidence="2" type="ORF">PLEPLA_LOCUS41762</name>
</gene>
<comment type="caution">
    <text evidence="2">The sequence shown here is derived from an EMBL/GenBank/DDBJ whole genome shotgun (WGS) entry which is preliminary data.</text>
</comment>
<feature type="region of interest" description="Disordered" evidence="1">
    <location>
        <begin position="293"/>
        <end position="320"/>
    </location>
</feature>
<feature type="compositionally biased region" description="Basic and acidic residues" evidence="1">
    <location>
        <begin position="55"/>
        <end position="70"/>
    </location>
</feature>
<feature type="region of interest" description="Disordered" evidence="1">
    <location>
        <begin position="55"/>
        <end position="76"/>
    </location>
</feature>
<evidence type="ECO:0000313" key="3">
    <source>
        <dbReference type="Proteomes" id="UP001153269"/>
    </source>
</evidence>
<name>A0A9N7VRH9_PLEPL</name>
<sequence>EEPEYSCPLNICVLSQLLGASRGAPQGAPPSPREQRVPPAVALAEPAFRACDGHRPAVQEKESPRTSDAVRRHRMRTSRCRTLSLRWRGEEGDGATAPPAAARAQRFYHKYEHRPMISPSASPLPRSSPPPTYDTNTTAEMIMTTANNGSTQDNTVCGTPGQLKYLQDCLPQHQHVRLRATGARWLTVSLQLCASLTPLLPLHPPPSSPSSSSSNTLESGDSAYVLRSPRPLFGFVQIGLYASSELPISGRRHQRVEGSADVGGVPGYISDPRAESPIQFYGLRTSVQETANTACTPRGGTDIQQPASTRAGRCGGAQADSELTRGGFQTLLWKQQ</sequence>
<feature type="non-terminal residue" evidence="2">
    <location>
        <position position="1"/>
    </location>
</feature>
<organism evidence="2 3">
    <name type="scientific">Pleuronectes platessa</name>
    <name type="common">European plaice</name>
    <dbReference type="NCBI Taxonomy" id="8262"/>
    <lineage>
        <taxon>Eukaryota</taxon>
        <taxon>Metazoa</taxon>
        <taxon>Chordata</taxon>
        <taxon>Craniata</taxon>
        <taxon>Vertebrata</taxon>
        <taxon>Euteleostomi</taxon>
        <taxon>Actinopterygii</taxon>
        <taxon>Neopterygii</taxon>
        <taxon>Teleostei</taxon>
        <taxon>Neoteleostei</taxon>
        <taxon>Acanthomorphata</taxon>
        <taxon>Carangaria</taxon>
        <taxon>Pleuronectiformes</taxon>
        <taxon>Pleuronectoidei</taxon>
        <taxon>Pleuronectidae</taxon>
        <taxon>Pleuronectes</taxon>
    </lineage>
</organism>
<keyword evidence="3" id="KW-1185">Reference proteome</keyword>
<dbReference type="Proteomes" id="UP001153269">
    <property type="component" value="Unassembled WGS sequence"/>
</dbReference>
<accession>A0A9N7VRH9</accession>
<evidence type="ECO:0000256" key="1">
    <source>
        <dbReference type="SAM" id="MobiDB-lite"/>
    </source>
</evidence>
<protein>
    <submittedName>
        <fullName evidence="2">Uncharacterized protein</fullName>
    </submittedName>
</protein>
<reference evidence="2" key="1">
    <citation type="submission" date="2020-03" db="EMBL/GenBank/DDBJ databases">
        <authorList>
            <person name="Weist P."/>
        </authorList>
    </citation>
    <scope>NUCLEOTIDE SEQUENCE</scope>
</reference>
<proteinExistence type="predicted"/>
<evidence type="ECO:0000313" key="2">
    <source>
        <dbReference type="EMBL" id="CAB1454002.1"/>
    </source>
</evidence>
<dbReference type="AlphaFoldDB" id="A0A9N7VRH9"/>
<dbReference type="EMBL" id="CADEAL010004195">
    <property type="protein sequence ID" value="CAB1454002.1"/>
    <property type="molecule type" value="Genomic_DNA"/>
</dbReference>